<dbReference type="InterPro" id="IPR009072">
    <property type="entry name" value="Histone-fold"/>
</dbReference>
<evidence type="ECO:0000313" key="7">
    <source>
        <dbReference type="EMBL" id="CAI9772558.1"/>
    </source>
</evidence>
<dbReference type="EMBL" id="OU503047">
    <property type="protein sequence ID" value="CAI9772558.1"/>
    <property type="molecule type" value="Genomic_DNA"/>
</dbReference>
<evidence type="ECO:0000256" key="5">
    <source>
        <dbReference type="ARBA" id="ARBA00023242"/>
    </source>
</evidence>
<comment type="similarity">
    <text evidence="2">Belongs to the TAF12 family.</text>
</comment>
<keyword evidence="4" id="KW-0804">Transcription</keyword>
<dbReference type="GO" id="GO:0005669">
    <property type="term" value="C:transcription factor TFIID complex"/>
    <property type="evidence" value="ECO:0007669"/>
    <property type="project" value="InterPro"/>
</dbReference>
<dbReference type="Pfam" id="PF03847">
    <property type="entry name" value="TFIID_20kDa"/>
    <property type="match status" value="1"/>
</dbReference>
<keyword evidence="5" id="KW-0539">Nucleus</keyword>
<dbReference type="SUPFAM" id="SSF47113">
    <property type="entry name" value="Histone-fold"/>
    <property type="match status" value="1"/>
</dbReference>
<dbReference type="Gene3D" id="1.10.20.10">
    <property type="entry name" value="Histone, subunit A"/>
    <property type="match status" value="1"/>
</dbReference>
<dbReference type="GO" id="GO:0017025">
    <property type="term" value="F:TBP-class protein binding"/>
    <property type="evidence" value="ECO:0007669"/>
    <property type="project" value="TreeGrafter"/>
</dbReference>
<dbReference type="InterPro" id="IPR037794">
    <property type="entry name" value="TAF12"/>
</dbReference>
<dbReference type="Proteomes" id="UP000834106">
    <property type="component" value="Chromosome 12"/>
</dbReference>
<gene>
    <name evidence="7" type="ORF">FPE_LOCUS19988</name>
</gene>
<dbReference type="PANTHER" id="PTHR12264:SF26">
    <property type="entry name" value="TRANSCRIPTION INITIATION FACTOR TFIID SUBUNIT 12B"/>
    <property type="match status" value="1"/>
</dbReference>
<evidence type="ECO:0000256" key="3">
    <source>
        <dbReference type="ARBA" id="ARBA00023015"/>
    </source>
</evidence>
<dbReference type="GO" id="GO:0051123">
    <property type="term" value="P:RNA polymerase II preinitiation complex assembly"/>
    <property type="evidence" value="ECO:0007669"/>
    <property type="project" value="TreeGrafter"/>
</dbReference>
<accession>A0AAD2E1D3</accession>
<protein>
    <recommendedName>
        <fullName evidence="6">Transcription initiation factor TFIID subunit 12 domain-containing protein</fullName>
    </recommendedName>
</protein>
<name>A0AAD2E1D3_9LAMI</name>
<dbReference type="InterPro" id="IPR003228">
    <property type="entry name" value="TFIID_TAF12_dom"/>
</dbReference>
<dbReference type="AlphaFoldDB" id="A0AAD2E1D3"/>
<keyword evidence="8" id="KW-1185">Reference proteome</keyword>
<dbReference type="GO" id="GO:0003677">
    <property type="term" value="F:DNA binding"/>
    <property type="evidence" value="ECO:0007669"/>
    <property type="project" value="TreeGrafter"/>
</dbReference>
<comment type="subcellular location">
    <subcellularLocation>
        <location evidence="1">Nucleus</location>
    </subcellularLocation>
</comment>
<sequence>MKVVQPVLLVTDLSPGYWHSEFHIDLVPSLQWHISMDTPVNANDTGTDLTTELLKKPTGRSNVGGLNSHTKAFALQGLEAMPFYLLVYVQKVTSFSCTLAKHWNSSTLETKHVQLHLEKNYKLTIPRYSSEEGKCPPRALGRKG</sequence>
<evidence type="ECO:0000256" key="4">
    <source>
        <dbReference type="ARBA" id="ARBA00023163"/>
    </source>
</evidence>
<proteinExistence type="inferred from homology"/>
<evidence type="ECO:0000313" key="8">
    <source>
        <dbReference type="Proteomes" id="UP000834106"/>
    </source>
</evidence>
<dbReference type="GO" id="GO:0000124">
    <property type="term" value="C:SAGA complex"/>
    <property type="evidence" value="ECO:0007669"/>
    <property type="project" value="InterPro"/>
</dbReference>
<organism evidence="7 8">
    <name type="scientific">Fraxinus pennsylvanica</name>
    <dbReference type="NCBI Taxonomy" id="56036"/>
    <lineage>
        <taxon>Eukaryota</taxon>
        <taxon>Viridiplantae</taxon>
        <taxon>Streptophyta</taxon>
        <taxon>Embryophyta</taxon>
        <taxon>Tracheophyta</taxon>
        <taxon>Spermatophyta</taxon>
        <taxon>Magnoliopsida</taxon>
        <taxon>eudicotyledons</taxon>
        <taxon>Gunneridae</taxon>
        <taxon>Pentapetalae</taxon>
        <taxon>asterids</taxon>
        <taxon>lamiids</taxon>
        <taxon>Lamiales</taxon>
        <taxon>Oleaceae</taxon>
        <taxon>Oleeae</taxon>
        <taxon>Fraxinus</taxon>
    </lineage>
</organism>
<evidence type="ECO:0000259" key="6">
    <source>
        <dbReference type="Pfam" id="PF03847"/>
    </source>
</evidence>
<evidence type="ECO:0000256" key="1">
    <source>
        <dbReference type="ARBA" id="ARBA00004123"/>
    </source>
</evidence>
<dbReference type="GO" id="GO:0046982">
    <property type="term" value="F:protein heterodimerization activity"/>
    <property type="evidence" value="ECO:0007669"/>
    <property type="project" value="InterPro"/>
</dbReference>
<reference evidence="7" key="1">
    <citation type="submission" date="2023-05" db="EMBL/GenBank/DDBJ databases">
        <authorList>
            <person name="Huff M."/>
        </authorList>
    </citation>
    <scope>NUCLEOTIDE SEQUENCE</scope>
</reference>
<evidence type="ECO:0000256" key="2">
    <source>
        <dbReference type="ARBA" id="ARBA00007530"/>
    </source>
</evidence>
<keyword evidence="3" id="KW-0805">Transcription regulation</keyword>
<dbReference type="PANTHER" id="PTHR12264">
    <property type="entry name" value="TRANSCRIPTION INITIATION FACTOR TFIID SUBUNIT 12"/>
    <property type="match status" value="1"/>
</dbReference>
<feature type="domain" description="Transcription initiation factor TFIID subunit 12" evidence="6">
    <location>
        <begin position="88"/>
        <end position="123"/>
    </location>
</feature>